<evidence type="ECO:0000313" key="1">
    <source>
        <dbReference type="EMBL" id="ROR28369.1"/>
    </source>
</evidence>
<proteinExistence type="predicted"/>
<accession>A0A3N1XNW9</accession>
<dbReference type="AlphaFoldDB" id="A0A3N1XNW9"/>
<organism evidence="1 2">
    <name type="scientific">Mobilisporobacter senegalensis</name>
    <dbReference type="NCBI Taxonomy" id="1329262"/>
    <lineage>
        <taxon>Bacteria</taxon>
        <taxon>Bacillati</taxon>
        <taxon>Bacillota</taxon>
        <taxon>Clostridia</taxon>
        <taxon>Lachnospirales</taxon>
        <taxon>Lachnospiraceae</taxon>
        <taxon>Mobilisporobacter</taxon>
    </lineage>
</organism>
<dbReference type="RefSeq" id="WP_123609538.1">
    <property type="nucleotide sequence ID" value="NZ_RJVG01000005.1"/>
</dbReference>
<name>A0A3N1XNW9_9FIRM</name>
<sequence length="140" mass="15563">MSDSDFSLNNLKKFQDNLLKAKSMYPDIAQEKLEEAALKFKNRVAALTKEAVKADADNLVKGFKLEKVQKNGSSLDLQFVSTHPEFQKIENGYNQVLANGKTGWVPGKQILGRATEEFQKSIGNEMNGLVDALTRRCGLV</sequence>
<evidence type="ECO:0008006" key="3">
    <source>
        <dbReference type="Google" id="ProtNLM"/>
    </source>
</evidence>
<reference evidence="1 2" key="1">
    <citation type="submission" date="2018-11" db="EMBL/GenBank/DDBJ databases">
        <title>Genomic Encyclopedia of Type Strains, Phase IV (KMG-IV): sequencing the most valuable type-strain genomes for metagenomic binning, comparative biology and taxonomic classification.</title>
        <authorList>
            <person name="Goeker M."/>
        </authorList>
    </citation>
    <scope>NUCLEOTIDE SEQUENCE [LARGE SCALE GENOMIC DNA]</scope>
    <source>
        <strain evidence="1 2">DSM 26537</strain>
    </source>
</reference>
<keyword evidence="2" id="KW-1185">Reference proteome</keyword>
<dbReference type="Proteomes" id="UP000273083">
    <property type="component" value="Unassembled WGS sequence"/>
</dbReference>
<comment type="caution">
    <text evidence="1">The sequence shown here is derived from an EMBL/GenBank/DDBJ whole genome shotgun (WGS) entry which is preliminary data.</text>
</comment>
<protein>
    <recommendedName>
        <fullName evidence="3">HK97 gp10 family phage protein</fullName>
    </recommendedName>
</protein>
<evidence type="ECO:0000313" key="2">
    <source>
        <dbReference type="Proteomes" id="UP000273083"/>
    </source>
</evidence>
<dbReference type="EMBL" id="RJVG01000005">
    <property type="protein sequence ID" value="ROR28369.1"/>
    <property type="molecule type" value="Genomic_DNA"/>
</dbReference>
<gene>
    <name evidence="1" type="ORF">EDD66_105311</name>
</gene>